<proteinExistence type="predicted"/>
<evidence type="ECO:0000256" key="5">
    <source>
        <dbReference type="ARBA" id="ARBA00023180"/>
    </source>
</evidence>
<dbReference type="KEGG" id="bdr:105227383"/>
<evidence type="ECO:0000256" key="1">
    <source>
        <dbReference type="ARBA" id="ARBA00022669"/>
    </source>
</evidence>
<dbReference type="AlphaFoldDB" id="A0A034WRI7"/>
<keyword evidence="9" id="KW-1185">Reference proteome</keyword>
<reference evidence="10" key="2">
    <citation type="submission" date="2025-04" db="UniProtKB">
        <authorList>
            <consortium name="RefSeq"/>
        </authorList>
    </citation>
    <scope>IDENTIFICATION</scope>
    <source>
        <strain evidence="10">Punador</strain>
    </source>
</reference>
<accession>A0A034WRI7</accession>
<evidence type="ECO:0000259" key="7">
    <source>
        <dbReference type="PROSITE" id="PS50940"/>
    </source>
</evidence>
<evidence type="ECO:0000313" key="8">
    <source>
        <dbReference type="EMBL" id="JAC56967.1"/>
    </source>
</evidence>
<evidence type="ECO:0000256" key="4">
    <source>
        <dbReference type="ARBA" id="ARBA00023157"/>
    </source>
</evidence>
<dbReference type="OMA" id="FFNQERQ"/>
<evidence type="ECO:0000313" key="9">
    <source>
        <dbReference type="Proteomes" id="UP001652620"/>
    </source>
</evidence>
<dbReference type="InterPro" id="IPR051940">
    <property type="entry name" value="Chitin_bind-dev_reg"/>
</dbReference>
<keyword evidence="5" id="KW-0325">Glycoprotein</keyword>
<reference evidence="8" key="1">
    <citation type="journal article" date="2014" name="BMC Genomics">
        <title>Characterizing the developmental transcriptome of the oriental fruit fly, Bactrocera dorsalis (Diptera: Tephritidae) through comparative genomic analysis with Drosophila melanogaster utilizing modENCODE datasets.</title>
        <authorList>
            <person name="Geib S.M."/>
            <person name="Calla B."/>
            <person name="Hall B."/>
            <person name="Hou S."/>
            <person name="Manoukis N.C."/>
        </authorList>
    </citation>
    <scope>NUCLEOTIDE SEQUENCE</scope>
    <source>
        <strain evidence="8">Punador</strain>
    </source>
</reference>
<feature type="domain" description="Chitin-binding type-2" evidence="7">
    <location>
        <begin position="88"/>
        <end position="145"/>
    </location>
</feature>
<dbReference type="RefSeq" id="XP_011205004.1">
    <property type="nucleotide sequence ID" value="XM_011206702.2"/>
</dbReference>
<dbReference type="SMART" id="SM00494">
    <property type="entry name" value="ChtBD2"/>
    <property type="match status" value="5"/>
</dbReference>
<feature type="domain" description="Chitin-binding type-2" evidence="7">
    <location>
        <begin position="276"/>
        <end position="335"/>
    </location>
</feature>
<dbReference type="Proteomes" id="UP001652620">
    <property type="component" value="Chromosome 5"/>
</dbReference>
<dbReference type="GO" id="GO:0008061">
    <property type="term" value="F:chitin binding"/>
    <property type="evidence" value="ECO:0007669"/>
    <property type="project" value="UniProtKB-KW"/>
</dbReference>
<feature type="signal peptide" evidence="6">
    <location>
        <begin position="1"/>
        <end position="22"/>
    </location>
</feature>
<organism evidence="8">
    <name type="scientific">Bactrocera dorsalis</name>
    <name type="common">Oriental fruit fly</name>
    <name type="synonym">Dacus dorsalis</name>
    <dbReference type="NCBI Taxonomy" id="27457"/>
    <lineage>
        <taxon>Eukaryota</taxon>
        <taxon>Metazoa</taxon>
        <taxon>Ecdysozoa</taxon>
        <taxon>Arthropoda</taxon>
        <taxon>Hexapoda</taxon>
        <taxon>Insecta</taxon>
        <taxon>Pterygota</taxon>
        <taxon>Neoptera</taxon>
        <taxon>Endopterygota</taxon>
        <taxon>Diptera</taxon>
        <taxon>Brachycera</taxon>
        <taxon>Muscomorpha</taxon>
        <taxon>Tephritoidea</taxon>
        <taxon>Tephritidae</taxon>
        <taxon>Bactrocera</taxon>
        <taxon>Bactrocera</taxon>
    </lineage>
</organism>
<gene>
    <name evidence="8" type="primary">PE44</name>
    <name evidence="10" type="synonym">LOC105227383</name>
</gene>
<dbReference type="Gene3D" id="2.170.140.10">
    <property type="entry name" value="Chitin binding domain"/>
    <property type="match status" value="2"/>
</dbReference>
<dbReference type="PANTHER" id="PTHR23301">
    <property type="entry name" value="CHITIN BINDING PERITROPHIN-A"/>
    <property type="match status" value="1"/>
</dbReference>
<evidence type="ECO:0000313" key="10">
    <source>
        <dbReference type="RefSeq" id="XP_011205004.1"/>
    </source>
</evidence>
<evidence type="ECO:0000256" key="2">
    <source>
        <dbReference type="ARBA" id="ARBA00022729"/>
    </source>
</evidence>
<name>A0A034WRI7_BACDO</name>
<sequence length="335" mass="37730">MEGFQPVALVTLLFGILGIVHCQEVLSSENDICRFFKDGVLLRKPGFCHIGIKCENFKSVTAIECEKNQFYNRNTNKCEKTSSDKYCATACTSKTQGYIADTKNCQGWYNCKGSTTVSFGSCASNLVFNVNKSMCDYPENYSCKKEFSFCDVVPNSIPFLHETNCAGYYECVKDKLVEQACEYGNYFDVETGTCIPRNQVNCAKYPFPDEVCGNKKLAIRNRFVSDDASCRGYFYCKDLGVGIPDTAPVWGQCSETRFFDPIEEACLPRAYVRCVDDRCDGRNDGYEISSQTGCQHYLICKGNRTSEEIYCGDDKWFDAEKNECTTTIKSYPACS</sequence>
<dbReference type="InterPro" id="IPR036508">
    <property type="entry name" value="Chitin-bd_dom_sf"/>
</dbReference>
<keyword evidence="4" id="KW-1015">Disulfide bond</keyword>
<evidence type="ECO:0000256" key="6">
    <source>
        <dbReference type="SAM" id="SignalP"/>
    </source>
</evidence>
<dbReference type="OrthoDB" id="7886528at2759"/>
<dbReference type="SUPFAM" id="SSF57625">
    <property type="entry name" value="Invertebrate chitin-binding proteins"/>
    <property type="match status" value="4"/>
</dbReference>
<feature type="domain" description="Chitin-binding type-2" evidence="7">
    <location>
        <begin position="209"/>
        <end position="274"/>
    </location>
</feature>
<protein>
    <submittedName>
        <fullName evidence="8 10">Peritrophin-44</fullName>
    </submittedName>
</protein>
<keyword evidence="1" id="KW-0147">Chitin-binding</keyword>
<evidence type="ECO:0000256" key="3">
    <source>
        <dbReference type="ARBA" id="ARBA00022737"/>
    </source>
</evidence>
<dbReference type="GO" id="GO:0005576">
    <property type="term" value="C:extracellular region"/>
    <property type="evidence" value="ECO:0007669"/>
    <property type="project" value="InterPro"/>
</dbReference>
<dbReference type="GeneID" id="105227383"/>
<dbReference type="PANTHER" id="PTHR23301:SF106">
    <property type="entry name" value="CHITIN-BINDING TYPE-2 DOMAIN-CONTAINING PROTEIN-RELATED"/>
    <property type="match status" value="1"/>
</dbReference>
<dbReference type="EMBL" id="GAKP01001985">
    <property type="protein sequence ID" value="JAC56967.1"/>
    <property type="molecule type" value="Transcribed_RNA"/>
</dbReference>
<dbReference type="InterPro" id="IPR002557">
    <property type="entry name" value="Chitin-bd_dom"/>
</dbReference>
<dbReference type="PROSITE" id="PS50940">
    <property type="entry name" value="CHIT_BIND_II"/>
    <property type="match status" value="5"/>
</dbReference>
<keyword evidence="2 6" id="KW-0732">Signal</keyword>
<feature type="chain" id="PRO_5044538966" evidence="6">
    <location>
        <begin position="23"/>
        <end position="335"/>
    </location>
</feature>
<feature type="domain" description="Chitin-binding type-2" evidence="7">
    <location>
        <begin position="147"/>
        <end position="204"/>
    </location>
</feature>
<dbReference type="Pfam" id="PF01607">
    <property type="entry name" value="CBM_14"/>
    <property type="match status" value="3"/>
</dbReference>
<keyword evidence="3" id="KW-0677">Repeat</keyword>
<feature type="domain" description="Chitin-binding type-2" evidence="7">
    <location>
        <begin position="30"/>
        <end position="87"/>
    </location>
</feature>